<proteinExistence type="predicted"/>
<dbReference type="EMBL" id="LPZR01000171">
    <property type="protein sequence ID" value="KYO51566.1"/>
    <property type="molecule type" value="Genomic_DNA"/>
</dbReference>
<name>A0A162KLM8_9PROT</name>
<dbReference type="AlphaFoldDB" id="A0A162KLM8"/>
<sequence length="175" mass="19538">MTDLDQPCSGQAPQRGPDLAVGQAALNRHIAGARPDHSVAGIDIGLGEMMHQPAQHLAISMGEMGKLRQMLQLVRRIQHRELVQMRWSRMSRRLIAHRACRGFHTPVRPLQRPEIGRKDTRSRKMDLAEGAASRYHRSCTCPIRDSLASLAASRVLHSISESLGRANDRGFYFSA</sequence>
<protein>
    <submittedName>
        <fullName evidence="1">Uncharacterized protein</fullName>
    </submittedName>
</protein>
<evidence type="ECO:0000313" key="1">
    <source>
        <dbReference type="EMBL" id="KYO51566.1"/>
    </source>
</evidence>
<accession>A0A162KLM8</accession>
<evidence type="ECO:0000313" key="2">
    <source>
        <dbReference type="Proteomes" id="UP000075787"/>
    </source>
</evidence>
<organism evidence="1 2">
    <name type="scientific">Tistrella mobilis</name>
    <dbReference type="NCBI Taxonomy" id="171437"/>
    <lineage>
        <taxon>Bacteria</taxon>
        <taxon>Pseudomonadati</taxon>
        <taxon>Pseudomonadota</taxon>
        <taxon>Alphaproteobacteria</taxon>
        <taxon>Geminicoccales</taxon>
        <taxon>Geminicoccaceae</taxon>
        <taxon>Tistrella</taxon>
    </lineage>
</organism>
<dbReference type="Proteomes" id="UP000075787">
    <property type="component" value="Unassembled WGS sequence"/>
</dbReference>
<reference evidence="1 2" key="1">
    <citation type="submission" date="2015-12" db="EMBL/GenBank/DDBJ databases">
        <title>Genome sequence of Tistrella mobilis MCCC 1A02139.</title>
        <authorList>
            <person name="Lu L."/>
            <person name="Lai Q."/>
            <person name="Shao Z."/>
            <person name="Qian P."/>
        </authorList>
    </citation>
    <scope>NUCLEOTIDE SEQUENCE [LARGE SCALE GENOMIC DNA]</scope>
    <source>
        <strain evidence="1 2">MCCC 1A02139</strain>
    </source>
</reference>
<gene>
    <name evidence="1" type="ORF">AUP44_08595</name>
</gene>
<comment type="caution">
    <text evidence="1">The sequence shown here is derived from an EMBL/GenBank/DDBJ whole genome shotgun (WGS) entry which is preliminary data.</text>
</comment>